<evidence type="ECO:0000313" key="7">
    <source>
        <dbReference type="Proteomes" id="UP000199603"/>
    </source>
</evidence>
<dbReference type="PANTHER" id="PTHR45138:SF9">
    <property type="entry name" value="DIGUANYLATE CYCLASE DGCM-RELATED"/>
    <property type="match status" value="1"/>
</dbReference>
<feature type="coiled-coil region" evidence="4">
    <location>
        <begin position="381"/>
        <end position="408"/>
    </location>
</feature>
<dbReference type="OrthoDB" id="9812260at2"/>
<dbReference type="InterPro" id="IPR029787">
    <property type="entry name" value="Nucleotide_cyclase"/>
</dbReference>
<keyword evidence="4" id="KW-0175">Coiled coil</keyword>
<dbReference type="PANTHER" id="PTHR45138">
    <property type="entry name" value="REGULATORY COMPONENTS OF SENSORY TRANSDUCTION SYSTEM"/>
    <property type="match status" value="1"/>
</dbReference>
<dbReference type="InterPro" id="IPR000160">
    <property type="entry name" value="GGDEF_dom"/>
</dbReference>
<evidence type="ECO:0000256" key="2">
    <source>
        <dbReference type="ARBA" id="ARBA00012528"/>
    </source>
</evidence>
<dbReference type="SMART" id="SM00267">
    <property type="entry name" value="GGDEF"/>
    <property type="match status" value="1"/>
</dbReference>
<dbReference type="InterPro" id="IPR043128">
    <property type="entry name" value="Rev_trsase/Diguanyl_cyclase"/>
</dbReference>
<evidence type="ECO:0000256" key="3">
    <source>
        <dbReference type="ARBA" id="ARBA00034247"/>
    </source>
</evidence>
<name>A0A1G6W082_9GAMM</name>
<dbReference type="EC" id="2.7.7.65" evidence="2"/>
<organism evidence="6 7">
    <name type="scientific">Aquimonas voraii</name>
    <dbReference type="NCBI Taxonomy" id="265719"/>
    <lineage>
        <taxon>Bacteria</taxon>
        <taxon>Pseudomonadati</taxon>
        <taxon>Pseudomonadota</taxon>
        <taxon>Gammaproteobacteria</taxon>
        <taxon>Lysobacterales</taxon>
        <taxon>Lysobacteraceae</taxon>
        <taxon>Aquimonas</taxon>
    </lineage>
</organism>
<evidence type="ECO:0000256" key="1">
    <source>
        <dbReference type="ARBA" id="ARBA00001946"/>
    </source>
</evidence>
<dbReference type="Pfam" id="PF00990">
    <property type="entry name" value="GGDEF"/>
    <property type="match status" value="1"/>
</dbReference>
<dbReference type="EMBL" id="FNAG01000004">
    <property type="protein sequence ID" value="SDD59184.1"/>
    <property type="molecule type" value="Genomic_DNA"/>
</dbReference>
<dbReference type="Gene3D" id="3.30.70.270">
    <property type="match status" value="1"/>
</dbReference>
<feature type="domain" description="GGDEF" evidence="5">
    <location>
        <begin position="446"/>
        <end position="578"/>
    </location>
</feature>
<gene>
    <name evidence="6" type="ORF">SAMN04488509_10451</name>
</gene>
<evidence type="ECO:0000313" key="6">
    <source>
        <dbReference type="EMBL" id="SDD59184.1"/>
    </source>
</evidence>
<dbReference type="Proteomes" id="UP000199603">
    <property type="component" value="Unassembled WGS sequence"/>
</dbReference>
<dbReference type="SUPFAM" id="SSF55073">
    <property type="entry name" value="Nucleotide cyclase"/>
    <property type="match status" value="1"/>
</dbReference>
<keyword evidence="7" id="KW-1185">Reference proteome</keyword>
<proteinExistence type="predicted"/>
<comment type="cofactor">
    <cofactor evidence="1">
        <name>Mg(2+)</name>
        <dbReference type="ChEBI" id="CHEBI:18420"/>
    </cofactor>
</comment>
<dbReference type="STRING" id="265719.SAMN04488509_10451"/>
<dbReference type="NCBIfam" id="TIGR00254">
    <property type="entry name" value="GGDEF"/>
    <property type="match status" value="1"/>
</dbReference>
<dbReference type="FunFam" id="3.30.70.270:FF:000001">
    <property type="entry name" value="Diguanylate cyclase domain protein"/>
    <property type="match status" value="1"/>
</dbReference>
<dbReference type="InterPro" id="IPR050469">
    <property type="entry name" value="Diguanylate_Cyclase"/>
</dbReference>
<protein>
    <recommendedName>
        <fullName evidence="2">diguanylate cyclase</fullName>
        <ecNumber evidence="2">2.7.7.65</ecNumber>
    </recommendedName>
</protein>
<evidence type="ECO:0000259" key="5">
    <source>
        <dbReference type="PROSITE" id="PS50887"/>
    </source>
</evidence>
<dbReference type="RefSeq" id="WP_091241640.1">
    <property type="nucleotide sequence ID" value="NZ_FNAG01000004.1"/>
</dbReference>
<dbReference type="GO" id="GO:0052621">
    <property type="term" value="F:diguanylate cyclase activity"/>
    <property type="evidence" value="ECO:0007669"/>
    <property type="project" value="UniProtKB-EC"/>
</dbReference>
<reference evidence="6 7" key="1">
    <citation type="submission" date="2016-10" db="EMBL/GenBank/DDBJ databases">
        <authorList>
            <person name="de Groot N.N."/>
        </authorList>
    </citation>
    <scope>NUCLEOTIDE SEQUENCE [LARGE SCALE GENOMIC DNA]</scope>
    <source>
        <strain evidence="6 7">DSM 16957</strain>
    </source>
</reference>
<comment type="catalytic activity">
    <reaction evidence="3">
        <text>2 GTP = 3',3'-c-di-GMP + 2 diphosphate</text>
        <dbReference type="Rhea" id="RHEA:24898"/>
        <dbReference type="ChEBI" id="CHEBI:33019"/>
        <dbReference type="ChEBI" id="CHEBI:37565"/>
        <dbReference type="ChEBI" id="CHEBI:58805"/>
        <dbReference type="EC" id="2.7.7.65"/>
    </reaction>
</comment>
<dbReference type="CDD" id="cd01949">
    <property type="entry name" value="GGDEF"/>
    <property type="match status" value="1"/>
</dbReference>
<evidence type="ECO:0000256" key="4">
    <source>
        <dbReference type="SAM" id="Coils"/>
    </source>
</evidence>
<dbReference type="AlphaFoldDB" id="A0A1G6W082"/>
<sequence>MSPHRTPNGTEPTRGAPSELARETLKRLASLRLPPTPENYTRIYQQISGETPADAFPEESLRALVNALPRGTPALLNLARQCERALVQGSWSELRSALSQGLLEVVDAELPWASLLLETLRELDPDRAGAQRGLRQLQLLQLLAQPMEAAQLHRRMDALVRDWRSRRQSEPREEAANTPTEGLHELLAGLLREGIAPLLESQPALAHEARLLAAQLRDSQGEFDLQALGQQLHRFQRGLELAGQSEAALRDALIDLLRLIIDNIRLLVTDDHWLHGQLGLLAESLQGQLDVRVLEEVGRRLRKVIEKQRHLARQISDAQQRLKALLAGFISRLGELTDSTSSYHEVLDDCATRISQADSLDALADVVSLLLVRTRETRETAARSAAELSELREQVETANQSVLVLQRELEETSQLVRLDPLTGALNRKGLDEVLEREIARMQRLGTQLCLVVLDVDNFKAINDSHGHLVGDEVLRHIATVLRETLRGNDSVVRFGGEEFVLLLPGVGVEEASNVVQRLQRELTRRFFLANTQKLLLTFSAGITAFAQGEHPSEVIDRADKAMYAAKHAGKNRVMVVEA</sequence>
<accession>A0A1G6W082</accession>
<dbReference type="PROSITE" id="PS50887">
    <property type="entry name" value="GGDEF"/>
    <property type="match status" value="1"/>
</dbReference>